<dbReference type="EMBL" id="JABFUD020000013">
    <property type="protein sequence ID" value="KAI5071745.1"/>
    <property type="molecule type" value="Genomic_DNA"/>
</dbReference>
<keyword evidence="14" id="KW-1185">Reference proteome</keyword>
<dbReference type="PANTHER" id="PTHR11482:SF6">
    <property type="entry name" value="ORNITHINE DECARBOXYLASE 1-RELATED"/>
    <property type="match status" value="1"/>
</dbReference>
<dbReference type="GO" id="GO:0033387">
    <property type="term" value="P:putrescine biosynthetic process from arginine, via ornithine"/>
    <property type="evidence" value="ECO:0007669"/>
    <property type="project" value="TreeGrafter"/>
</dbReference>
<comment type="catalytic activity">
    <reaction evidence="8">
        <text>L-ornithine + H(+) = putrescine + CO2</text>
        <dbReference type="Rhea" id="RHEA:22964"/>
        <dbReference type="ChEBI" id="CHEBI:15378"/>
        <dbReference type="ChEBI" id="CHEBI:16526"/>
        <dbReference type="ChEBI" id="CHEBI:46911"/>
        <dbReference type="ChEBI" id="CHEBI:326268"/>
        <dbReference type="EC" id="4.1.1.17"/>
    </reaction>
</comment>
<evidence type="ECO:0000256" key="7">
    <source>
        <dbReference type="ARBA" id="ARBA00046672"/>
    </source>
</evidence>
<evidence type="ECO:0000259" key="12">
    <source>
        <dbReference type="Pfam" id="PF02784"/>
    </source>
</evidence>
<evidence type="ECO:0000256" key="2">
    <source>
        <dbReference type="ARBA" id="ARBA00008872"/>
    </source>
</evidence>
<dbReference type="Proteomes" id="UP000886520">
    <property type="component" value="Chromosome 13"/>
</dbReference>
<keyword evidence="4" id="KW-0456">Lyase</keyword>
<dbReference type="PANTHER" id="PTHR11482">
    <property type="entry name" value="ARGININE/DIAMINOPIMELATE/ORNITHINE DECARBOXYLASE"/>
    <property type="match status" value="1"/>
</dbReference>
<evidence type="ECO:0000256" key="3">
    <source>
        <dbReference type="ARBA" id="ARBA00022898"/>
    </source>
</evidence>
<feature type="modified residue" description="N6-(pyridoxal phosphate)lysine" evidence="9">
    <location>
        <position position="135"/>
    </location>
</feature>
<dbReference type="FunFam" id="3.20.20.10:FF:000005">
    <property type="entry name" value="Ornithine decarboxylase"/>
    <property type="match status" value="1"/>
</dbReference>
<dbReference type="Gene3D" id="3.20.20.10">
    <property type="entry name" value="Alanine racemase"/>
    <property type="match status" value="1"/>
</dbReference>
<evidence type="ECO:0000256" key="1">
    <source>
        <dbReference type="ARBA" id="ARBA00001933"/>
    </source>
</evidence>
<dbReference type="AlphaFoldDB" id="A0A9D4UPK5"/>
<reference evidence="13" key="1">
    <citation type="submission" date="2021-01" db="EMBL/GenBank/DDBJ databases">
        <title>Adiantum capillus-veneris genome.</title>
        <authorList>
            <person name="Fang Y."/>
            <person name="Liao Q."/>
        </authorList>
    </citation>
    <scope>NUCLEOTIDE SEQUENCE</scope>
    <source>
        <strain evidence="13">H3</strain>
        <tissue evidence="13">Leaf</tissue>
    </source>
</reference>
<dbReference type="CDD" id="cd00622">
    <property type="entry name" value="PLPDE_III_ODC"/>
    <property type="match status" value="1"/>
</dbReference>
<comment type="cofactor">
    <cofactor evidence="1 9">
        <name>pyridoxal 5'-phosphate</name>
        <dbReference type="ChEBI" id="CHEBI:597326"/>
    </cofactor>
</comment>
<proteinExistence type="inferred from homology"/>
<gene>
    <name evidence="13" type="ORF">GOP47_0013996</name>
</gene>
<evidence type="ECO:0000256" key="10">
    <source>
        <dbReference type="RuleBase" id="RU003737"/>
    </source>
</evidence>
<dbReference type="GO" id="GO:0004586">
    <property type="term" value="F:ornithine decarboxylase activity"/>
    <property type="evidence" value="ECO:0007669"/>
    <property type="project" value="UniProtKB-EC"/>
</dbReference>
<protein>
    <recommendedName>
        <fullName evidence="6">ornithine decarboxylase</fullName>
        <ecNumber evidence="6">4.1.1.17</ecNumber>
    </recommendedName>
</protein>
<evidence type="ECO:0000256" key="6">
    <source>
        <dbReference type="ARBA" id="ARBA00034138"/>
    </source>
</evidence>
<evidence type="ECO:0000256" key="5">
    <source>
        <dbReference type="ARBA" id="ARBA00034115"/>
    </source>
</evidence>
<feature type="domain" description="Orn/DAP/Arg decarboxylase 2 N-terminal" evidence="12">
    <location>
        <begin position="115"/>
        <end position="373"/>
    </location>
</feature>
<evidence type="ECO:0000259" key="11">
    <source>
        <dbReference type="Pfam" id="PF00278"/>
    </source>
</evidence>
<dbReference type="Pfam" id="PF02784">
    <property type="entry name" value="Orn_Arg_deC_N"/>
    <property type="match status" value="1"/>
</dbReference>
<organism evidence="13 14">
    <name type="scientific">Adiantum capillus-veneris</name>
    <name type="common">Maidenhair fern</name>
    <dbReference type="NCBI Taxonomy" id="13818"/>
    <lineage>
        <taxon>Eukaryota</taxon>
        <taxon>Viridiplantae</taxon>
        <taxon>Streptophyta</taxon>
        <taxon>Embryophyta</taxon>
        <taxon>Tracheophyta</taxon>
        <taxon>Polypodiopsida</taxon>
        <taxon>Polypodiidae</taxon>
        <taxon>Polypodiales</taxon>
        <taxon>Pteridineae</taxon>
        <taxon>Pteridaceae</taxon>
        <taxon>Vittarioideae</taxon>
        <taxon>Adiantum</taxon>
    </lineage>
</organism>
<evidence type="ECO:0000256" key="4">
    <source>
        <dbReference type="ARBA" id="ARBA00023239"/>
    </source>
</evidence>
<feature type="domain" description="Orn/DAP/Arg decarboxylase 2 C-terminal" evidence="11">
    <location>
        <begin position="376"/>
        <end position="475"/>
    </location>
</feature>
<dbReference type="Gene3D" id="2.40.37.10">
    <property type="entry name" value="Lyase, Ornithine Decarboxylase, Chain A, domain 1"/>
    <property type="match status" value="1"/>
</dbReference>
<dbReference type="PRINTS" id="PR01179">
    <property type="entry name" value="ODADCRBXLASE"/>
</dbReference>
<dbReference type="InterPro" id="IPR022643">
    <property type="entry name" value="De-COase2_C"/>
</dbReference>
<dbReference type="InterPro" id="IPR002433">
    <property type="entry name" value="Orn_de-COase"/>
</dbReference>
<dbReference type="SUPFAM" id="SSF50621">
    <property type="entry name" value="Alanine racemase C-terminal domain-like"/>
    <property type="match status" value="1"/>
</dbReference>
<dbReference type="GO" id="GO:0005737">
    <property type="term" value="C:cytoplasm"/>
    <property type="evidence" value="ECO:0007669"/>
    <property type="project" value="TreeGrafter"/>
</dbReference>
<dbReference type="InterPro" id="IPR000183">
    <property type="entry name" value="Orn/DAP/Arg_de-COase"/>
</dbReference>
<comment type="caution">
    <text evidence="13">The sequence shown here is derived from an EMBL/GenBank/DDBJ whole genome shotgun (WGS) entry which is preliminary data.</text>
</comment>
<evidence type="ECO:0000256" key="9">
    <source>
        <dbReference type="PIRSR" id="PIRSR600183-50"/>
    </source>
</evidence>
<comment type="subunit">
    <text evidence="7">Homodimer. Only the dimer is catalytically active, as the active sites are constructed of residues from both monomers.</text>
</comment>
<evidence type="ECO:0000313" key="14">
    <source>
        <dbReference type="Proteomes" id="UP000886520"/>
    </source>
</evidence>
<dbReference type="Pfam" id="PF00278">
    <property type="entry name" value="Orn_DAP_Arg_deC"/>
    <property type="match status" value="1"/>
</dbReference>
<dbReference type="InterPro" id="IPR022644">
    <property type="entry name" value="De-COase2_N"/>
</dbReference>
<feature type="non-terminal residue" evidence="13">
    <location>
        <position position="503"/>
    </location>
</feature>
<dbReference type="EC" id="4.1.1.17" evidence="6"/>
<dbReference type="InterPro" id="IPR029066">
    <property type="entry name" value="PLP-binding_barrel"/>
</dbReference>
<dbReference type="SUPFAM" id="SSF51419">
    <property type="entry name" value="PLP-binding barrel"/>
    <property type="match status" value="1"/>
</dbReference>
<sequence length="503" mass="54207">VNSERRMAPTSIHLQLDAGSPRLADDEQLGAAAAAAKNGNAHLLARIGGQELGVADADGYMGRHPNIVIKRGSSCTREEVVCAVLQSLLRRSPSTRHSILHSDSPFWLLDVGRTQQLMAEWTAAFPRVRPFYAVKCNNHPLFLRTLASAQAGFDCASKEELQQITSLGVSSERIVFANACKLQSHMEFATAAGVHLTTFDSETELHKIKKSMAPNKVKLLLRIETNDEGATIRLSSKYGAYMEEVPALLRSAREAGLAVVGVSFHIGSGAMNPNAFEEAIANARSVFELGNQLLEKPMYVLDIGGGFCSSGEELKEGSTGGGLSAWDVAPMINKALDGYFPDQSTNIAGVNGCNSCSDEKKIEIIAEPGRYFACAPFTLVTRIFGKRVRGSRREYWINDGAHHSFTMILLPHNTPVPPPIPFACASKPYNTSCQGLPLFPTNVFGPTCSALDTLLKGHPLPELEIGDLLAFPFMGAYTNSLATSFNGFAVSSQIPAFGFAVAE</sequence>
<name>A0A9D4UPK5_ADICA</name>
<evidence type="ECO:0000313" key="13">
    <source>
        <dbReference type="EMBL" id="KAI5071745.1"/>
    </source>
</evidence>
<dbReference type="OrthoDB" id="5034579at2759"/>
<keyword evidence="3 9" id="KW-0663">Pyridoxal phosphate</keyword>
<comment type="similarity">
    <text evidence="2 10">Belongs to the Orn/Lys/Arg decarboxylase class-II family.</text>
</comment>
<feature type="active site" description="Proton donor" evidence="9">
    <location>
        <position position="448"/>
    </location>
</feature>
<evidence type="ECO:0000256" key="8">
    <source>
        <dbReference type="ARBA" id="ARBA00049127"/>
    </source>
</evidence>
<accession>A0A9D4UPK5</accession>
<dbReference type="InterPro" id="IPR009006">
    <property type="entry name" value="Ala_racemase/Decarboxylase_C"/>
</dbReference>
<comment type="pathway">
    <text evidence="5">Amine and polyamine biosynthesis; putrescine biosynthesis via L-ornithine pathway; putrescine from L-ornithine: step 1/1.</text>
</comment>
<dbReference type="PRINTS" id="PR01182">
    <property type="entry name" value="ORNDCRBXLASE"/>
</dbReference>